<dbReference type="InterPro" id="IPR013216">
    <property type="entry name" value="Methyltransf_11"/>
</dbReference>
<dbReference type="PROSITE" id="PS51471">
    <property type="entry name" value="FE2OG_OXY"/>
    <property type="match status" value="1"/>
</dbReference>
<keyword evidence="3" id="KW-0862">Zinc</keyword>
<dbReference type="GO" id="GO:0106335">
    <property type="term" value="F:tRNA (5-carboxymethyluridine(34)-5-O)-methyltransferase activity"/>
    <property type="evidence" value="ECO:0007669"/>
    <property type="project" value="TreeGrafter"/>
</dbReference>
<keyword evidence="2" id="KW-0808">Transferase</keyword>
<dbReference type="Pfam" id="PF08241">
    <property type="entry name" value="Methyltransf_11"/>
    <property type="match status" value="1"/>
</dbReference>
<protein>
    <recommendedName>
        <fullName evidence="6">Fe2OG dioxygenase domain-containing protein</fullName>
    </recommendedName>
</protein>
<dbReference type="EMBL" id="CAJVCH010529340">
    <property type="protein sequence ID" value="CAG7823393.1"/>
    <property type="molecule type" value="Genomic_DNA"/>
</dbReference>
<evidence type="ECO:0000256" key="5">
    <source>
        <dbReference type="SAM" id="MobiDB-lite"/>
    </source>
</evidence>
<dbReference type="AlphaFoldDB" id="A0A8J2PHI2"/>
<dbReference type="InterPro" id="IPR051422">
    <property type="entry name" value="AlkB_tRNA_MeTrf/Diox"/>
</dbReference>
<evidence type="ECO:0000256" key="3">
    <source>
        <dbReference type="ARBA" id="ARBA00022833"/>
    </source>
</evidence>
<gene>
    <name evidence="7" type="ORF">AFUS01_LOCUS33613</name>
</gene>
<dbReference type="InterPro" id="IPR005123">
    <property type="entry name" value="Oxoglu/Fe-dep_dioxygenase_dom"/>
</dbReference>
<organism evidence="7 8">
    <name type="scientific">Allacma fusca</name>
    <dbReference type="NCBI Taxonomy" id="39272"/>
    <lineage>
        <taxon>Eukaryota</taxon>
        <taxon>Metazoa</taxon>
        <taxon>Ecdysozoa</taxon>
        <taxon>Arthropoda</taxon>
        <taxon>Hexapoda</taxon>
        <taxon>Collembola</taxon>
        <taxon>Symphypleona</taxon>
        <taxon>Sminthuridae</taxon>
        <taxon>Allacma</taxon>
    </lineage>
</organism>
<keyword evidence="1" id="KW-0489">Methyltransferase</keyword>
<dbReference type="CDD" id="cd02440">
    <property type="entry name" value="AdoMet_MTases"/>
    <property type="match status" value="1"/>
</dbReference>
<reference evidence="7" key="1">
    <citation type="submission" date="2021-06" db="EMBL/GenBank/DDBJ databases">
        <authorList>
            <person name="Hodson N. C."/>
            <person name="Mongue J. A."/>
            <person name="Jaron S. K."/>
        </authorList>
    </citation>
    <scope>NUCLEOTIDE SEQUENCE</scope>
</reference>
<feature type="domain" description="Fe2OG dioxygenase" evidence="6">
    <location>
        <begin position="262"/>
        <end position="367"/>
    </location>
</feature>
<accession>A0A8J2PHI2</accession>
<dbReference type="PANTHER" id="PTHR13069:SF21">
    <property type="entry name" value="ALKYLATED DNA REPAIR PROTEIN ALKB HOMOLOG 8"/>
    <property type="match status" value="1"/>
</dbReference>
<comment type="caution">
    <text evidence="7">The sequence shown here is derived from an EMBL/GenBank/DDBJ whole genome shotgun (WGS) entry which is preliminary data.</text>
</comment>
<evidence type="ECO:0000259" key="6">
    <source>
        <dbReference type="PROSITE" id="PS51471"/>
    </source>
</evidence>
<evidence type="ECO:0000313" key="7">
    <source>
        <dbReference type="EMBL" id="CAG7823393.1"/>
    </source>
</evidence>
<dbReference type="PANTHER" id="PTHR13069">
    <property type="entry name" value="ALKYLATED DNA REPAIR PROTEIN ALKB HOMOLOG 8"/>
    <property type="match status" value="1"/>
</dbReference>
<dbReference type="Proteomes" id="UP000708208">
    <property type="component" value="Unassembled WGS sequence"/>
</dbReference>
<dbReference type="GO" id="GO:0005634">
    <property type="term" value="C:nucleus"/>
    <property type="evidence" value="ECO:0007669"/>
    <property type="project" value="TreeGrafter"/>
</dbReference>
<dbReference type="OrthoDB" id="271595at2759"/>
<name>A0A8J2PHI2_9HEXA</name>
<evidence type="ECO:0000256" key="4">
    <source>
        <dbReference type="ARBA" id="ARBA00022884"/>
    </source>
</evidence>
<dbReference type="GO" id="GO:0000049">
    <property type="term" value="F:tRNA binding"/>
    <property type="evidence" value="ECO:0007669"/>
    <property type="project" value="TreeGrafter"/>
</dbReference>
<keyword evidence="8" id="KW-1185">Reference proteome</keyword>
<evidence type="ECO:0000256" key="1">
    <source>
        <dbReference type="ARBA" id="ARBA00022603"/>
    </source>
</evidence>
<dbReference type="GO" id="GO:0030488">
    <property type="term" value="P:tRNA methylation"/>
    <property type="evidence" value="ECO:0007669"/>
    <property type="project" value="TreeGrafter"/>
</dbReference>
<evidence type="ECO:0000313" key="8">
    <source>
        <dbReference type="Proteomes" id="UP000708208"/>
    </source>
</evidence>
<feature type="region of interest" description="Disordered" evidence="5">
    <location>
        <begin position="42"/>
        <end position="65"/>
    </location>
</feature>
<keyword evidence="4" id="KW-0694">RNA-binding</keyword>
<dbReference type="Pfam" id="PF13532">
    <property type="entry name" value="2OG-FeII_Oxy_2"/>
    <property type="match status" value="1"/>
</dbReference>
<dbReference type="GO" id="GO:0005737">
    <property type="term" value="C:cytoplasm"/>
    <property type="evidence" value="ECO:0007669"/>
    <property type="project" value="TreeGrafter"/>
</dbReference>
<dbReference type="GO" id="GO:0008757">
    <property type="term" value="F:S-adenosylmethionine-dependent methyltransferase activity"/>
    <property type="evidence" value="ECO:0007669"/>
    <property type="project" value="InterPro"/>
</dbReference>
<sequence length="644" mass="72753">MDLVPNLQVFEALGGALLGAGGRVLLRNGGFIQLDMELERRQAEPVEEGGSNKGGPRGTKKLSRKEHKMMNVIAKQMNVEISQRPSEWAVIWGPSLSTGTPKRDLKKMCDPPPVEIRQYENKMFSAMRFLDPAHAAIAKADLSGRDFAELQTMYVGFLGGEPPLESIEAASPFKVGLPEGLELIPEFISEEEEENILKTLVPEDLNGLGQSLKRRWVRHFGFDFDYDTNNVDTTKPSAYAEFPKCVSPVVERLVEKNIVRKKPEQITLNHYLPGQGIPPHVDTHSPFEEPILSLSLKGSVVMDFRDGIRHSAIILPRRSLLVMKGESRFLWTHGIANRTFDVLLDVDEGVTARPREPRLSLTFRLLKENKVCNCRFPFMCDSQKGKITSENASNLEDNLVHQVYEDIAQHFSSTRHTPWPKIKEFVQNLGQSDVLLDVGCGNGKYLQLRGSCCEVGTDMSTGLLSICRSTKNAEVLKSNCLMLPFKNNTFDAIICIAVLHHLSTKERRLQAVNEIFRTLRPGGQALIYVWAKNQEVDETKSVYAQKQDVKTTSNDLAADSKQDILKNYTFLPVHNRESDFPHNDMLVPWIKGSTDKSEVHHRFYHVFNQGELEDLILEIVPQPSIIDSYYDQGNWCARFQKTHV</sequence>
<evidence type="ECO:0000256" key="2">
    <source>
        <dbReference type="ARBA" id="ARBA00022679"/>
    </source>
</evidence>
<dbReference type="InterPro" id="IPR027450">
    <property type="entry name" value="AlkB-like"/>
</dbReference>
<proteinExistence type="predicted"/>
<dbReference type="GO" id="GO:0002098">
    <property type="term" value="P:tRNA wobble uridine modification"/>
    <property type="evidence" value="ECO:0007669"/>
    <property type="project" value="TreeGrafter"/>
</dbReference>